<gene>
    <name evidence="2" type="ORF">GCWU000325_01467</name>
</gene>
<evidence type="ECO:0000313" key="2">
    <source>
        <dbReference type="EMBL" id="EEX71924.1"/>
    </source>
</evidence>
<dbReference type="Proteomes" id="UP000003460">
    <property type="component" value="Unassembled WGS sequence"/>
</dbReference>
<keyword evidence="1" id="KW-1133">Transmembrane helix</keyword>
<accession>C9LGW6</accession>
<reference evidence="2" key="1">
    <citation type="submission" date="2009-09" db="EMBL/GenBank/DDBJ databases">
        <authorList>
            <person name="Weinstock G."/>
            <person name="Sodergren E."/>
            <person name="Clifton S."/>
            <person name="Fulton L."/>
            <person name="Fulton B."/>
            <person name="Courtney L."/>
            <person name="Fronick C."/>
            <person name="Harrison M."/>
            <person name="Strong C."/>
            <person name="Farmer C."/>
            <person name="Delahaunty K."/>
            <person name="Markovic C."/>
            <person name="Hall O."/>
            <person name="Minx P."/>
            <person name="Tomlinson C."/>
            <person name="Mitreva M."/>
            <person name="Nelson J."/>
            <person name="Hou S."/>
            <person name="Wollam A."/>
            <person name="Pepin K.H."/>
            <person name="Johnson M."/>
            <person name="Bhonagiri V."/>
            <person name="Nash W.E."/>
            <person name="Warren W."/>
            <person name="Chinwalla A."/>
            <person name="Mardis E.R."/>
            <person name="Wilson R.K."/>
        </authorList>
    </citation>
    <scope>NUCLEOTIDE SEQUENCE [LARGE SCALE GENOMIC DNA]</scope>
    <source>
        <strain evidence="2">ATCC 51259</strain>
    </source>
</reference>
<proteinExistence type="predicted"/>
<sequence>MKRATGHLTLLVASLPFVSVARQRPCIAPIVRFLSYIALLCANHFPIMPFALTMKKAYAHEKKGLRS</sequence>
<evidence type="ECO:0000256" key="1">
    <source>
        <dbReference type="SAM" id="Phobius"/>
    </source>
</evidence>
<organism evidence="2 3">
    <name type="scientific">Alloprevotella tannerae ATCC 51259</name>
    <dbReference type="NCBI Taxonomy" id="626522"/>
    <lineage>
        <taxon>Bacteria</taxon>
        <taxon>Pseudomonadati</taxon>
        <taxon>Bacteroidota</taxon>
        <taxon>Bacteroidia</taxon>
        <taxon>Bacteroidales</taxon>
        <taxon>Prevotellaceae</taxon>
        <taxon>Alloprevotella</taxon>
    </lineage>
</organism>
<keyword evidence="1" id="KW-0472">Membrane</keyword>
<keyword evidence="1" id="KW-0812">Transmembrane</keyword>
<protein>
    <submittedName>
        <fullName evidence="2">Uncharacterized protein</fullName>
    </submittedName>
</protein>
<dbReference type="EMBL" id="ACIJ02000018">
    <property type="protein sequence ID" value="EEX71924.1"/>
    <property type="molecule type" value="Genomic_DNA"/>
</dbReference>
<dbReference type="AlphaFoldDB" id="C9LGW6"/>
<evidence type="ECO:0000313" key="3">
    <source>
        <dbReference type="Proteomes" id="UP000003460"/>
    </source>
</evidence>
<name>C9LGW6_9BACT</name>
<dbReference type="HOGENOM" id="CLU_2808892_0_0_10"/>
<comment type="caution">
    <text evidence="2">The sequence shown here is derived from an EMBL/GenBank/DDBJ whole genome shotgun (WGS) entry which is preliminary data.</text>
</comment>
<feature type="transmembrane region" description="Helical" evidence="1">
    <location>
        <begin position="33"/>
        <end position="53"/>
    </location>
</feature>
<dbReference type="STRING" id="626522.GCWU000325_01467"/>
<keyword evidence="3" id="KW-1185">Reference proteome</keyword>